<dbReference type="EMBL" id="CALYLK010000072">
    <property type="protein sequence ID" value="CAH8206654.1"/>
    <property type="molecule type" value="Genomic_DNA"/>
</dbReference>
<keyword evidence="2 5" id="KW-0808">Transferase</keyword>
<sequence>MHANKTLEWLMDDCSLYEPEINGESRLNICVLAGNLAYHAMMLEVHLTPKPGLVDCANSGAHKDMDINTFVASSNALRPFMKEFVRTGYYATDTYARNLLPTLRRVGLRAEVAMNRATKGVNTHKGMIFTLGLICGAVGWLHRKGISYDSKRVRAVIKECCTGLVNDQLRSISGEPQTVGERLYVQYGFTGVRGEAQQGYPTIFDYGLPTYHKSVNRGDSEEKALSLALLKLMAHNQDTNVVNRAGLSGLTFVKTEARQILDTHFDTYQAFEYRLEALDQACIHRNISPGGSADLLAATWLLAQLDTCSQVLINKQVS</sequence>
<evidence type="ECO:0000256" key="2">
    <source>
        <dbReference type="ARBA" id="ARBA00022679"/>
    </source>
</evidence>
<protein>
    <recommendedName>
        <fullName evidence="5">Probable 2-(5''-triphosphoribosyl)-3'-dephosphocoenzyme-A synthase</fullName>
        <shortName evidence="5">2-(5''-triphosphoribosyl)-3'-dephospho-CoA synthase</shortName>
        <ecNumber evidence="5">2.4.2.52</ecNumber>
    </recommendedName>
</protein>
<comment type="catalytic activity">
    <reaction evidence="1 5">
        <text>3'-dephospho-CoA + ATP = 2'-(5''-triphospho-alpha-D-ribosyl)-3'-dephospho-CoA + adenine</text>
        <dbReference type="Rhea" id="RHEA:15117"/>
        <dbReference type="ChEBI" id="CHEBI:16708"/>
        <dbReference type="ChEBI" id="CHEBI:30616"/>
        <dbReference type="ChEBI" id="CHEBI:57328"/>
        <dbReference type="ChEBI" id="CHEBI:61378"/>
        <dbReference type="EC" id="2.4.2.52"/>
    </reaction>
</comment>
<evidence type="ECO:0000256" key="1">
    <source>
        <dbReference type="ARBA" id="ARBA00001210"/>
    </source>
</evidence>
<evidence type="ECO:0000256" key="5">
    <source>
        <dbReference type="HAMAP-Rule" id="MF_00397"/>
    </source>
</evidence>
<proteinExistence type="inferred from homology"/>
<dbReference type="Gene3D" id="1.10.4200.10">
    <property type="entry name" value="Triphosphoribosyl-dephospho-CoA protein"/>
    <property type="match status" value="1"/>
</dbReference>
<evidence type="ECO:0000256" key="3">
    <source>
        <dbReference type="ARBA" id="ARBA00022741"/>
    </source>
</evidence>
<dbReference type="PANTHER" id="PTHR30201:SF2">
    <property type="entry name" value="2-(5''-TRIPHOSPHORIBOSYL)-3'-DEPHOSPHOCOENZYME-A SYNTHASE"/>
    <property type="match status" value="1"/>
</dbReference>
<keyword evidence="7" id="KW-1185">Reference proteome</keyword>
<evidence type="ECO:0000313" key="6">
    <source>
        <dbReference type="EMBL" id="CAH8206654.1"/>
    </source>
</evidence>
<keyword evidence="4 5" id="KW-0067">ATP-binding</keyword>
<reference evidence="6" key="1">
    <citation type="submission" date="2022-06" db="EMBL/GenBank/DDBJ databases">
        <authorList>
            <person name="Goudenege D."/>
            <person name="Le Roux F."/>
        </authorList>
    </citation>
    <scope>NUCLEOTIDE SEQUENCE</scope>
    <source>
        <strain evidence="6">12-063</strain>
    </source>
</reference>
<comment type="caution">
    <text evidence="6">The sequence shown here is derived from an EMBL/GenBank/DDBJ whole genome shotgun (WGS) entry which is preliminary data.</text>
</comment>
<dbReference type="EC" id="2.4.2.52" evidence="5"/>
<dbReference type="InterPro" id="IPR002736">
    <property type="entry name" value="CitG"/>
</dbReference>
<dbReference type="Pfam" id="PF01874">
    <property type="entry name" value="CitG"/>
    <property type="match status" value="1"/>
</dbReference>
<dbReference type="GO" id="GO:0016757">
    <property type="term" value="F:glycosyltransferase activity"/>
    <property type="evidence" value="ECO:0007669"/>
    <property type="project" value="UniProtKB-KW"/>
</dbReference>
<name>A0ABM9FKY7_9VIBR</name>
<gene>
    <name evidence="5 6" type="primary">citG</name>
    <name evidence="6" type="ORF">VAE063_370007</name>
</gene>
<dbReference type="Proteomes" id="UP001152658">
    <property type="component" value="Unassembled WGS sequence"/>
</dbReference>
<accession>A0ABM9FKY7</accession>
<dbReference type="NCBIfam" id="TIGR03125">
    <property type="entry name" value="citrate_citG"/>
    <property type="match status" value="1"/>
</dbReference>
<keyword evidence="3 5" id="KW-0547">Nucleotide-binding</keyword>
<comment type="similarity">
    <text evidence="5">Belongs to the CitG/MdcB family.</text>
</comment>
<dbReference type="GO" id="GO:0046917">
    <property type="term" value="F:triphosphoribosyl-dephospho-CoA synthase activity"/>
    <property type="evidence" value="ECO:0007669"/>
    <property type="project" value="UniProtKB-EC"/>
</dbReference>
<keyword evidence="6" id="KW-0328">Glycosyltransferase</keyword>
<evidence type="ECO:0000256" key="4">
    <source>
        <dbReference type="ARBA" id="ARBA00022840"/>
    </source>
</evidence>
<evidence type="ECO:0000313" key="7">
    <source>
        <dbReference type="Proteomes" id="UP001152658"/>
    </source>
</evidence>
<organism evidence="6 7">
    <name type="scientific">Vibrio aestuarianus</name>
    <dbReference type="NCBI Taxonomy" id="28171"/>
    <lineage>
        <taxon>Bacteria</taxon>
        <taxon>Pseudomonadati</taxon>
        <taxon>Pseudomonadota</taxon>
        <taxon>Gammaproteobacteria</taxon>
        <taxon>Vibrionales</taxon>
        <taxon>Vibrionaceae</taxon>
        <taxon>Vibrio</taxon>
    </lineage>
</organism>
<dbReference type="HAMAP" id="MF_00397">
    <property type="entry name" value="CitG"/>
    <property type="match status" value="1"/>
</dbReference>
<dbReference type="InterPro" id="IPR017551">
    <property type="entry name" value="TriPribosyl-deP-CoA_syn_CitG"/>
</dbReference>
<dbReference type="PANTHER" id="PTHR30201">
    <property type="entry name" value="TRIPHOSPHORIBOSYL-DEPHOSPHO-COA SYNTHASE"/>
    <property type="match status" value="1"/>
</dbReference>